<reference evidence="2 3" key="1">
    <citation type="submission" date="2019-04" db="EMBL/GenBank/DDBJ databases">
        <title>Chitiniphilus eburnea sp. nov., a novel chitinolytic bacterium isolated from aquaculture sludge.</title>
        <authorList>
            <person name="Sheng M."/>
        </authorList>
    </citation>
    <scope>NUCLEOTIDE SEQUENCE [LARGE SCALE GENOMIC DNA]</scope>
    <source>
        <strain evidence="2 3">HX-2-15</strain>
    </source>
</reference>
<organism evidence="2 3">
    <name type="scientific">Chitiniphilus eburneus</name>
    <dbReference type="NCBI Taxonomy" id="2571148"/>
    <lineage>
        <taxon>Bacteria</taxon>
        <taxon>Pseudomonadati</taxon>
        <taxon>Pseudomonadota</taxon>
        <taxon>Betaproteobacteria</taxon>
        <taxon>Neisseriales</taxon>
        <taxon>Chitinibacteraceae</taxon>
        <taxon>Chitiniphilus</taxon>
    </lineage>
</organism>
<dbReference type="GO" id="GO:0035438">
    <property type="term" value="F:cyclic-di-GMP binding"/>
    <property type="evidence" value="ECO:0007669"/>
    <property type="project" value="InterPro"/>
</dbReference>
<dbReference type="InterPro" id="IPR009875">
    <property type="entry name" value="PilZ_domain"/>
</dbReference>
<comment type="caution">
    <text evidence="2">The sequence shown here is derived from an EMBL/GenBank/DDBJ whole genome shotgun (WGS) entry which is preliminary data.</text>
</comment>
<accession>A0A4U0PZ49</accession>
<feature type="domain" description="PilZ" evidence="1">
    <location>
        <begin position="27"/>
        <end position="119"/>
    </location>
</feature>
<dbReference type="EMBL" id="SUMF01000008">
    <property type="protein sequence ID" value="TJZ73859.1"/>
    <property type="molecule type" value="Genomic_DNA"/>
</dbReference>
<dbReference type="RefSeq" id="WP_136773221.1">
    <property type="nucleotide sequence ID" value="NZ_SUMF01000008.1"/>
</dbReference>
<dbReference type="OrthoDB" id="8562941at2"/>
<dbReference type="AlphaFoldDB" id="A0A4U0PZ49"/>
<evidence type="ECO:0000259" key="1">
    <source>
        <dbReference type="Pfam" id="PF07238"/>
    </source>
</evidence>
<evidence type="ECO:0000313" key="3">
    <source>
        <dbReference type="Proteomes" id="UP000310016"/>
    </source>
</evidence>
<proteinExistence type="predicted"/>
<protein>
    <submittedName>
        <fullName evidence="2">PilZ domain-containing protein</fullName>
    </submittedName>
</protein>
<dbReference type="Pfam" id="PF07238">
    <property type="entry name" value="PilZ"/>
    <property type="match status" value="1"/>
</dbReference>
<sequence>MAWQRPALDYVPFTWSVGSMALPSSREQRSAHRVPMNCKVKIRTLDFSPPYYGECTDLSVTGMTIRTSFVPRPDEEFEVFVMPPVSGIGPRDPLSARVRVVRCHEVERGKLYELGLAIVQILA</sequence>
<gene>
    <name evidence="2" type="ORF">FAZ21_09575</name>
</gene>
<dbReference type="Gene3D" id="2.40.10.220">
    <property type="entry name" value="predicted glycosyltransferase like domains"/>
    <property type="match status" value="1"/>
</dbReference>
<dbReference type="SUPFAM" id="SSF141371">
    <property type="entry name" value="PilZ domain-like"/>
    <property type="match status" value="1"/>
</dbReference>
<keyword evidence="3" id="KW-1185">Reference proteome</keyword>
<dbReference type="Proteomes" id="UP000310016">
    <property type="component" value="Unassembled WGS sequence"/>
</dbReference>
<name>A0A4U0PZ49_9NEIS</name>
<evidence type="ECO:0000313" key="2">
    <source>
        <dbReference type="EMBL" id="TJZ73859.1"/>
    </source>
</evidence>